<dbReference type="Proteomes" id="UP000253941">
    <property type="component" value="Unassembled WGS sequence"/>
</dbReference>
<dbReference type="GO" id="GO:0005886">
    <property type="term" value="C:plasma membrane"/>
    <property type="evidence" value="ECO:0007669"/>
    <property type="project" value="UniProtKB-SubCell"/>
</dbReference>
<proteinExistence type="inferred from homology"/>
<feature type="transmembrane region" description="Helical" evidence="5">
    <location>
        <begin position="188"/>
        <end position="213"/>
    </location>
</feature>
<sequence length="279" mass="28051">MDITLAMDGTGLLLLAAAMLAAGLLAGFVAGLLGVGGGIVVVPVLFQAFTMLDVDPAVRMHLAVGTSLATIIPTGLRSARAHQRRGAVDMELLRAWGVPVLLGVLLGSALSSVVGGDVLSGVFAVVALVVAVQMAVFGPQAKLADQLPGQPAKSLMAGVIGTISAMMGIGGGTLSVPILSLFNYPIRYAVGTASAIGLIIAVPGTAGFVIAGWGAAGLPPLSVGYVNLLAFAVIVPTTILTAPLGAKAAHTIPQRALRLSFAAFLFITSLRMFYGIAAS</sequence>
<organism evidence="6 7">
    <name type="scientific">Ferruginivarius sediminum</name>
    <dbReference type="NCBI Taxonomy" id="2661937"/>
    <lineage>
        <taxon>Bacteria</taxon>
        <taxon>Pseudomonadati</taxon>
        <taxon>Pseudomonadota</taxon>
        <taxon>Alphaproteobacteria</taxon>
        <taxon>Rhodospirillales</taxon>
        <taxon>Rhodospirillaceae</taxon>
        <taxon>Ferruginivarius</taxon>
    </lineage>
</organism>
<feature type="transmembrane region" description="Helical" evidence="5">
    <location>
        <begin position="256"/>
        <end position="274"/>
    </location>
</feature>
<evidence type="ECO:0000313" key="7">
    <source>
        <dbReference type="Proteomes" id="UP000253941"/>
    </source>
</evidence>
<feature type="transmembrane region" description="Helical" evidence="5">
    <location>
        <begin position="57"/>
        <end position="76"/>
    </location>
</feature>
<dbReference type="InterPro" id="IPR002781">
    <property type="entry name" value="TM_pro_TauE-like"/>
</dbReference>
<evidence type="ECO:0000256" key="5">
    <source>
        <dbReference type="RuleBase" id="RU363041"/>
    </source>
</evidence>
<dbReference type="PANTHER" id="PTHR43483">
    <property type="entry name" value="MEMBRANE TRANSPORTER PROTEIN HI_0806-RELATED"/>
    <property type="match status" value="1"/>
</dbReference>
<comment type="similarity">
    <text evidence="5">Belongs to the 4-toluene sulfonate uptake permease (TSUP) (TC 2.A.102) family.</text>
</comment>
<feature type="transmembrane region" description="Helical" evidence="5">
    <location>
        <begin position="225"/>
        <end position="244"/>
    </location>
</feature>
<evidence type="ECO:0000256" key="3">
    <source>
        <dbReference type="ARBA" id="ARBA00022989"/>
    </source>
</evidence>
<feature type="transmembrane region" description="Helical" evidence="5">
    <location>
        <begin position="159"/>
        <end position="182"/>
    </location>
</feature>
<evidence type="ECO:0000313" key="6">
    <source>
        <dbReference type="EMBL" id="RDD63848.1"/>
    </source>
</evidence>
<feature type="transmembrane region" description="Helical" evidence="5">
    <location>
        <begin position="120"/>
        <end position="138"/>
    </location>
</feature>
<comment type="subcellular location">
    <subcellularLocation>
        <location evidence="5">Cell membrane</location>
        <topology evidence="5">Multi-pass membrane protein</topology>
    </subcellularLocation>
    <subcellularLocation>
        <location evidence="1">Membrane</location>
        <topology evidence="1">Multi-pass membrane protein</topology>
    </subcellularLocation>
</comment>
<evidence type="ECO:0000256" key="4">
    <source>
        <dbReference type="ARBA" id="ARBA00023136"/>
    </source>
</evidence>
<keyword evidence="4 5" id="KW-0472">Membrane</keyword>
<gene>
    <name evidence="6" type="ORF">DRB17_01390</name>
</gene>
<keyword evidence="2 5" id="KW-0812">Transmembrane</keyword>
<name>A0A369TF01_9PROT</name>
<feature type="transmembrane region" description="Helical" evidence="5">
    <location>
        <begin position="12"/>
        <end position="45"/>
    </location>
</feature>
<dbReference type="Pfam" id="PF01925">
    <property type="entry name" value="TauE"/>
    <property type="match status" value="1"/>
</dbReference>
<evidence type="ECO:0000256" key="1">
    <source>
        <dbReference type="ARBA" id="ARBA00004141"/>
    </source>
</evidence>
<evidence type="ECO:0000256" key="2">
    <source>
        <dbReference type="ARBA" id="ARBA00022692"/>
    </source>
</evidence>
<dbReference type="EMBL" id="QPMH01000001">
    <property type="protein sequence ID" value="RDD63848.1"/>
    <property type="molecule type" value="Genomic_DNA"/>
</dbReference>
<keyword evidence="3 5" id="KW-1133">Transmembrane helix</keyword>
<dbReference type="PANTHER" id="PTHR43483:SF3">
    <property type="entry name" value="MEMBRANE TRANSPORTER PROTEIN HI_0806-RELATED"/>
    <property type="match status" value="1"/>
</dbReference>
<keyword evidence="5" id="KW-1003">Cell membrane</keyword>
<keyword evidence="7" id="KW-1185">Reference proteome</keyword>
<dbReference type="AlphaFoldDB" id="A0A369TF01"/>
<reference evidence="6 7" key="1">
    <citation type="submission" date="2018-07" db="EMBL/GenBank/DDBJ databases">
        <title>Venubactetium sediminum gen. nov., sp. nov., isolated from a marine solar saltern.</title>
        <authorList>
            <person name="Wang S."/>
        </authorList>
    </citation>
    <scope>NUCLEOTIDE SEQUENCE [LARGE SCALE GENOMIC DNA]</scope>
    <source>
        <strain evidence="6 7">WD2A32</strain>
    </source>
</reference>
<protein>
    <recommendedName>
        <fullName evidence="5">Probable membrane transporter protein</fullName>
    </recommendedName>
</protein>
<comment type="caution">
    <text evidence="6">The sequence shown here is derived from an EMBL/GenBank/DDBJ whole genome shotgun (WGS) entry which is preliminary data.</text>
</comment>
<feature type="transmembrane region" description="Helical" evidence="5">
    <location>
        <begin position="96"/>
        <end position="114"/>
    </location>
</feature>
<accession>A0A369TF01</accession>